<name>A0A2I0JHP0_PUNGR</name>
<dbReference type="AlphaFoldDB" id="A0A2I0JHP0"/>
<sequence>MVIKAKTRVNPRNNLENEIKPMRPVEHGQLEEEFTILLWLWEECFNFDFVDSQKLWWFAFVFIKYCGRVYQYFMYGLECGLSSEPACALLDCAALECPPSRGRVTDTSENESPLTILRLESRGLNRKI</sequence>
<gene>
    <name evidence="1" type="ORF">CRG98_023855</name>
</gene>
<evidence type="ECO:0000313" key="2">
    <source>
        <dbReference type="Proteomes" id="UP000233551"/>
    </source>
</evidence>
<reference evidence="1 2" key="1">
    <citation type="submission" date="2017-11" db="EMBL/GenBank/DDBJ databases">
        <title>De-novo sequencing of pomegranate (Punica granatum L.) genome.</title>
        <authorList>
            <person name="Akparov Z."/>
            <person name="Amiraslanov A."/>
            <person name="Hajiyeva S."/>
            <person name="Abbasov M."/>
            <person name="Kaur K."/>
            <person name="Hamwieh A."/>
            <person name="Solovyev V."/>
            <person name="Salamov A."/>
            <person name="Braich B."/>
            <person name="Kosarev P."/>
            <person name="Mahmoud A."/>
            <person name="Hajiyev E."/>
            <person name="Babayeva S."/>
            <person name="Izzatullayeva V."/>
            <person name="Mammadov A."/>
            <person name="Mammadov A."/>
            <person name="Sharifova S."/>
            <person name="Ojaghi J."/>
            <person name="Eynullazada K."/>
            <person name="Bayramov B."/>
            <person name="Abdulazimova A."/>
            <person name="Shahmuradov I."/>
        </authorList>
    </citation>
    <scope>NUCLEOTIDE SEQUENCE [LARGE SCALE GENOMIC DNA]</scope>
    <source>
        <strain evidence="2">cv. AG2017</strain>
        <tissue evidence="1">Leaf</tissue>
    </source>
</reference>
<dbReference type="Proteomes" id="UP000233551">
    <property type="component" value="Unassembled WGS sequence"/>
</dbReference>
<accession>A0A2I0JHP0</accession>
<evidence type="ECO:0000313" key="1">
    <source>
        <dbReference type="EMBL" id="PKI55764.1"/>
    </source>
</evidence>
<dbReference type="EMBL" id="PGOL01001679">
    <property type="protein sequence ID" value="PKI55764.1"/>
    <property type="molecule type" value="Genomic_DNA"/>
</dbReference>
<proteinExistence type="predicted"/>
<protein>
    <submittedName>
        <fullName evidence="1">Uncharacterized protein</fullName>
    </submittedName>
</protein>
<organism evidence="1 2">
    <name type="scientific">Punica granatum</name>
    <name type="common">Pomegranate</name>
    <dbReference type="NCBI Taxonomy" id="22663"/>
    <lineage>
        <taxon>Eukaryota</taxon>
        <taxon>Viridiplantae</taxon>
        <taxon>Streptophyta</taxon>
        <taxon>Embryophyta</taxon>
        <taxon>Tracheophyta</taxon>
        <taxon>Spermatophyta</taxon>
        <taxon>Magnoliopsida</taxon>
        <taxon>eudicotyledons</taxon>
        <taxon>Gunneridae</taxon>
        <taxon>Pentapetalae</taxon>
        <taxon>rosids</taxon>
        <taxon>malvids</taxon>
        <taxon>Myrtales</taxon>
        <taxon>Lythraceae</taxon>
        <taxon>Punica</taxon>
    </lineage>
</organism>
<keyword evidence="2" id="KW-1185">Reference proteome</keyword>
<comment type="caution">
    <text evidence="1">The sequence shown here is derived from an EMBL/GenBank/DDBJ whole genome shotgun (WGS) entry which is preliminary data.</text>
</comment>